<proteinExistence type="predicted"/>
<feature type="compositionally biased region" description="Low complexity" evidence="1">
    <location>
        <begin position="199"/>
        <end position="209"/>
    </location>
</feature>
<keyword evidence="3" id="KW-1185">Reference proteome</keyword>
<organism evidence="2 3">
    <name type="scientific">Caerostris extrusa</name>
    <name type="common">Bark spider</name>
    <name type="synonym">Caerostris bankana</name>
    <dbReference type="NCBI Taxonomy" id="172846"/>
    <lineage>
        <taxon>Eukaryota</taxon>
        <taxon>Metazoa</taxon>
        <taxon>Ecdysozoa</taxon>
        <taxon>Arthropoda</taxon>
        <taxon>Chelicerata</taxon>
        <taxon>Arachnida</taxon>
        <taxon>Araneae</taxon>
        <taxon>Araneomorphae</taxon>
        <taxon>Entelegynae</taxon>
        <taxon>Araneoidea</taxon>
        <taxon>Araneidae</taxon>
        <taxon>Caerostris</taxon>
    </lineage>
</organism>
<protein>
    <submittedName>
        <fullName evidence="2">Uncharacterized protein</fullName>
    </submittedName>
</protein>
<name>A0AAV4V4W9_CAEEX</name>
<comment type="caution">
    <text evidence="2">The sequence shown here is derived from an EMBL/GenBank/DDBJ whole genome shotgun (WGS) entry which is preliminary data.</text>
</comment>
<evidence type="ECO:0000313" key="3">
    <source>
        <dbReference type="Proteomes" id="UP001054945"/>
    </source>
</evidence>
<evidence type="ECO:0000313" key="2">
    <source>
        <dbReference type="EMBL" id="GIY64985.1"/>
    </source>
</evidence>
<feature type="region of interest" description="Disordered" evidence="1">
    <location>
        <begin position="195"/>
        <end position="221"/>
    </location>
</feature>
<dbReference type="AlphaFoldDB" id="A0AAV4V4W9"/>
<reference evidence="2 3" key="1">
    <citation type="submission" date="2021-06" db="EMBL/GenBank/DDBJ databases">
        <title>Caerostris extrusa draft genome.</title>
        <authorList>
            <person name="Kono N."/>
            <person name="Arakawa K."/>
        </authorList>
    </citation>
    <scope>NUCLEOTIDE SEQUENCE [LARGE SCALE GENOMIC DNA]</scope>
</reference>
<sequence>MSSFGTHLVLLNNLRKQRVRHGGGGRGGEHIYILRKNGSILKNRNPLQLQIIRGHRWLKHAWDINAAIGEEAVAVATGSADSSRTSAVCREHFRHRKKMEVLAPSTPAREIKEERSFFFSCPTTYLFSSNVPFRYTFGTNEQSQQEAEGVPWRAGEESLYIFFRKRNPVQLQIIRGHRWHKYAWDTNAAVGGRSGCHGDGSANSSGASAVWPPALPSEREDESLWYHQLERER</sequence>
<dbReference type="EMBL" id="BPLR01013948">
    <property type="protein sequence ID" value="GIY64985.1"/>
    <property type="molecule type" value="Genomic_DNA"/>
</dbReference>
<accession>A0AAV4V4W9</accession>
<evidence type="ECO:0000256" key="1">
    <source>
        <dbReference type="SAM" id="MobiDB-lite"/>
    </source>
</evidence>
<dbReference type="Proteomes" id="UP001054945">
    <property type="component" value="Unassembled WGS sequence"/>
</dbReference>
<gene>
    <name evidence="2" type="ORF">CEXT_171741</name>
</gene>